<accession>A0A444L7N2</accession>
<keyword evidence="2" id="KW-0028">Amino-acid biosynthesis</keyword>
<evidence type="ECO:0000256" key="3">
    <source>
        <dbReference type="ARBA" id="ARBA00023002"/>
    </source>
</evidence>
<dbReference type="PANTHER" id="PTHR42789">
    <property type="entry name" value="D-ISOMER SPECIFIC 2-HYDROXYACID DEHYDROGENASE FAMILY PROTEIN (AFU_ORTHOLOGUE AFUA_6G10090)"/>
    <property type="match status" value="1"/>
</dbReference>
<comment type="caution">
    <text evidence="8">The sequence shown here is derived from an EMBL/GenBank/DDBJ whole genome shotgun (WGS) entry which is preliminary data.</text>
</comment>
<dbReference type="SUPFAM" id="SSF51735">
    <property type="entry name" value="NAD(P)-binding Rossmann-fold domains"/>
    <property type="match status" value="1"/>
</dbReference>
<dbReference type="SUPFAM" id="SSF52283">
    <property type="entry name" value="Formate/glycerate dehydrogenase catalytic domain-like"/>
    <property type="match status" value="1"/>
</dbReference>
<dbReference type="InterPro" id="IPR006139">
    <property type="entry name" value="D-isomer_2_OHA_DH_cat_dom"/>
</dbReference>
<gene>
    <name evidence="8" type="ORF">Metus_1559</name>
</gene>
<dbReference type="Pfam" id="PF02826">
    <property type="entry name" value="2-Hacid_dh_C"/>
    <property type="match status" value="1"/>
</dbReference>
<dbReference type="InterPro" id="IPR029753">
    <property type="entry name" value="D-isomer_DH_CS"/>
</dbReference>
<reference evidence="8 9" key="1">
    <citation type="submission" date="2018-12" db="EMBL/GenBank/DDBJ databases">
        <title>The complete genome of the methanogenic archaea of the candidate phylum Verstraetearchaeota, obtained from the metagenome of underground thermal water.</title>
        <authorList>
            <person name="Kadnikov V.V."/>
            <person name="Mardanov A.V."/>
            <person name="Beletsky A.V."/>
            <person name="Karnachuk O.V."/>
            <person name="Ravin N.V."/>
        </authorList>
    </citation>
    <scope>NUCLEOTIDE SEQUENCE [LARGE SCALE GENOMIC DNA]</scope>
    <source>
        <strain evidence="8">Ch88</strain>
    </source>
</reference>
<keyword evidence="3 5" id="KW-0560">Oxidoreductase</keyword>
<name>A0A444L7N2_METS7</name>
<dbReference type="GO" id="GO:0008652">
    <property type="term" value="P:amino acid biosynthetic process"/>
    <property type="evidence" value="ECO:0007669"/>
    <property type="project" value="UniProtKB-KW"/>
</dbReference>
<dbReference type="InterPro" id="IPR036291">
    <property type="entry name" value="NAD(P)-bd_dom_sf"/>
</dbReference>
<dbReference type="Gene3D" id="3.40.50.720">
    <property type="entry name" value="NAD(P)-binding Rossmann-like Domain"/>
    <property type="match status" value="2"/>
</dbReference>
<organism evidence="8 9">
    <name type="scientific">Methanosuratincola subterraneus</name>
    <dbReference type="NCBI Taxonomy" id="2593994"/>
    <lineage>
        <taxon>Archaea</taxon>
        <taxon>Thermoproteota</taxon>
        <taxon>Methanosuratincolia</taxon>
        <taxon>Candidatus Methanomethylicales</taxon>
        <taxon>Candidatus Methanomethylicaceae</taxon>
        <taxon>Candidatus Methanosuratincola (ex Vanwonterghem et al. 2016)</taxon>
    </lineage>
</organism>
<keyword evidence="4" id="KW-0520">NAD</keyword>
<dbReference type="GO" id="GO:0051287">
    <property type="term" value="F:NAD binding"/>
    <property type="evidence" value="ECO:0007669"/>
    <property type="project" value="InterPro"/>
</dbReference>
<dbReference type="Proteomes" id="UP000288215">
    <property type="component" value="Unassembled WGS sequence"/>
</dbReference>
<dbReference type="PROSITE" id="PS00671">
    <property type="entry name" value="D_2_HYDROXYACID_DH_3"/>
    <property type="match status" value="1"/>
</dbReference>
<evidence type="ECO:0000256" key="4">
    <source>
        <dbReference type="ARBA" id="ARBA00023027"/>
    </source>
</evidence>
<comment type="similarity">
    <text evidence="1 5">Belongs to the D-isomer specific 2-hydroxyacid dehydrogenase family.</text>
</comment>
<evidence type="ECO:0000256" key="2">
    <source>
        <dbReference type="ARBA" id="ARBA00022605"/>
    </source>
</evidence>
<dbReference type="PROSITE" id="PS00065">
    <property type="entry name" value="D_2_HYDROXYACID_DH_1"/>
    <property type="match status" value="1"/>
</dbReference>
<evidence type="ECO:0000256" key="5">
    <source>
        <dbReference type="RuleBase" id="RU003719"/>
    </source>
</evidence>
<feature type="domain" description="D-isomer specific 2-hydroxyacid dehydrogenase catalytic" evidence="6">
    <location>
        <begin position="3"/>
        <end position="307"/>
    </location>
</feature>
<feature type="domain" description="D-isomer specific 2-hydroxyacid dehydrogenase NAD-binding" evidence="7">
    <location>
        <begin position="105"/>
        <end position="283"/>
    </location>
</feature>
<dbReference type="GO" id="GO:0016616">
    <property type="term" value="F:oxidoreductase activity, acting on the CH-OH group of donors, NAD or NADP as acceptor"/>
    <property type="evidence" value="ECO:0007669"/>
    <property type="project" value="InterPro"/>
</dbReference>
<evidence type="ECO:0000259" key="6">
    <source>
        <dbReference type="Pfam" id="PF00389"/>
    </source>
</evidence>
<evidence type="ECO:0000313" key="8">
    <source>
        <dbReference type="EMBL" id="RWX73585.1"/>
    </source>
</evidence>
<proteinExistence type="inferred from homology"/>
<sequence>MRVLIADEVDAECGSRLRAAGFEVDEKFDISYDSLKSIIGLYDVLIVRSRTKVTREIIEMGKNLKVIGRVGVGLDTIDVKAAEEAKIKVLNTPQMSTVAVAELVMGMMLSLARRIHIANDSMKRGLWEKKKLHGTELNGKTLGVVGFGRIGRSVAERSRAFGMNILVYDVIVDEGALARLGAERVNRVEDLLSRSDVVTVHVPLLPETYHMFGDSAFSSMKQGAFFINASRGEVVDTAALLRALKSGRIAGAALDVFEHEPPETPEEKELVSLPNVIATPHIGAQTREAQSLGAVLIAENIINAFKTL</sequence>
<evidence type="ECO:0000259" key="7">
    <source>
        <dbReference type="Pfam" id="PF02826"/>
    </source>
</evidence>
<dbReference type="AlphaFoldDB" id="A0A444L7N2"/>
<dbReference type="Pfam" id="PF00389">
    <property type="entry name" value="2-Hacid_dh"/>
    <property type="match status" value="1"/>
</dbReference>
<dbReference type="EMBL" id="RXGA01000003">
    <property type="protein sequence ID" value="RWX73585.1"/>
    <property type="molecule type" value="Genomic_DNA"/>
</dbReference>
<dbReference type="CDD" id="cd12173">
    <property type="entry name" value="PGDH_4"/>
    <property type="match status" value="1"/>
</dbReference>
<dbReference type="PROSITE" id="PS00670">
    <property type="entry name" value="D_2_HYDROXYACID_DH_2"/>
    <property type="match status" value="1"/>
</dbReference>
<dbReference type="InterPro" id="IPR029752">
    <property type="entry name" value="D-isomer_DH_CS1"/>
</dbReference>
<dbReference type="InterPro" id="IPR006140">
    <property type="entry name" value="D-isomer_DH_NAD-bd"/>
</dbReference>
<evidence type="ECO:0000256" key="1">
    <source>
        <dbReference type="ARBA" id="ARBA00005854"/>
    </source>
</evidence>
<evidence type="ECO:0000313" key="9">
    <source>
        <dbReference type="Proteomes" id="UP000288215"/>
    </source>
</evidence>
<dbReference type="InterPro" id="IPR050857">
    <property type="entry name" value="D-2-hydroxyacid_DH"/>
</dbReference>
<dbReference type="PANTHER" id="PTHR42789:SF1">
    <property type="entry name" value="D-ISOMER SPECIFIC 2-HYDROXYACID DEHYDROGENASE FAMILY PROTEIN (AFU_ORTHOLOGUE AFUA_6G10090)"/>
    <property type="match status" value="1"/>
</dbReference>
<protein>
    <submittedName>
        <fullName evidence="8">D-3-phosphoglycerate dehydrogenase</fullName>
    </submittedName>
</protein>
<dbReference type="FunFam" id="3.40.50.720:FF:000021">
    <property type="entry name" value="D-3-phosphoglycerate dehydrogenase"/>
    <property type="match status" value="1"/>
</dbReference>